<feature type="repeat" description="WD" evidence="4">
    <location>
        <begin position="324"/>
        <end position="367"/>
    </location>
</feature>
<dbReference type="GO" id="GO:0051014">
    <property type="term" value="P:actin filament severing"/>
    <property type="evidence" value="ECO:0007669"/>
    <property type="project" value="EnsemblFungi"/>
</dbReference>
<feature type="repeat" description="WD" evidence="4">
    <location>
        <begin position="54"/>
        <end position="86"/>
    </location>
</feature>
<dbReference type="PROSITE" id="PS50294">
    <property type="entry name" value="WD_REPEATS_REGION"/>
    <property type="match status" value="5"/>
</dbReference>
<dbReference type="InterPro" id="IPR036322">
    <property type="entry name" value="WD40_repeat_dom_sf"/>
</dbReference>
<feature type="repeat" description="WD" evidence="4">
    <location>
        <begin position="185"/>
        <end position="226"/>
    </location>
</feature>
<keyword evidence="1 4" id="KW-0853">WD repeat</keyword>
<dbReference type="Pfam" id="PF00400">
    <property type="entry name" value="WD40"/>
    <property type="match status" value="5"/>
</dbReference>
<evidence type="ECO:0000313" key="7">
    <source>
        <dbReference type="Proteomes" id="UP000053317"/>
    </source>
</evidence>
<keyword evidence="7" id="KW-1185">Reference proteome</keyword>
<dbReference type="FunFam" id="2.130.10.10:FF:000167">
    <property type="entry name" value="Actin-interacting protein 1"/>
    <property type="match status" value="1"/>
</dbReference>
<reference evidence="6 7" key="1">
    <citation type="submission" date="2015-05" db="EMBL/GenBank/DDBJ databases">
        <title>Distinctive expansion of gene families associated with plant cell wall degradation and secondary metabolism in the genomes of grapevine trunk pathogens.</title>
        <authorList>
            <person name="Lawrence D.P."/>
            <person name="Travadon R."/>
            <person name="Rolshausen P.E."/>
            <person name="Baumgartner K."/>
        </authorList>
    </citation>
    <scope>NUCLEOTIDE SEQUENCE [LARGE SCALE GENOMIC DNA]</scope>
    <source>
        <strain evidence="6">UCRPC4</strain>
    </source>
</reference>
<evidence type="ECO:0000256" key="4">
    <source>
        <dbReference type="PROSITE-ProRule" id="PRU00221"/>
    </source>
</evidence>
<evidence type="ECO:0000256" key="2">
    <source>
        <dbReference type="ARBA" id="ARBA00022737"/>
    </source>
</evidence>
<dbReference type="InterPro" id="IPR024977">
    <property type="entry name" value="Apc4-like_WD40_dom"/>
</dbReference>
<feature type="domain" description="Anaphase-promoting complex subunit 4-like WD40" evidence="5">
    <location>
        <begin position="472"/>
        <end position="559"/>
    </location>
</feature>
<dbReference type="InterPro" id="IPR020472">
    <property type="entry name" value="WD40_PAC1"/>
</dbReference>
<feature type="repeat" description="WD" evidence="4">
    <location>
        <begin position="231"/>
        <end position="272"/>
    </location>
</feature>
<comment type="caution">
    <text evidence="6">The sequence shown here is derived from an EMBL/GenBank/DDBJ whole genome shotgun (WGS) entry which is preliminary data.</text>
</comment>
<feature type="repeat" description="WD" evidence="4">
    <location>
        <begin position="588"/>
        <end position="624"/>
    </location>
</feature>
<dbReference type="GO" id="GO:0032466">
    <property type="term" value="P:negative regulation of cytokinesis"/>
    <property type="evidence" value="ECO:0007669"/>
    <property type="project" value="EnsemblFungi"/>
</dbReference>
<dbReference type="SUPFAM" id="SSF50978">
    <property type="entry name" value="WD40 repeat-like"/>
    <property type="match status" value="3"/>
</dbReference>
<evidence type="ECO:0000259" key="5">
    <source>
        <dbReference type="Pfam" id="PF12894"/>
    </source>
</evidence>
<keyword evidence="2" id="KW-0677">Repeat</keyword>
<evidence type="ECO:0000256" key="3">
    <source>
        <dbReference type="ARBA" id="ARBA00038366"/>
    </source>
</evidence>
<dbReference type="InterPro" id="IPR001680">
    <property type="entry name" value="WD40_rpt"/>
</dbReference>
<dbReference type="GO" id="GO:0051016">
    <property type="term" value="P:barbed-end actin filament capping"/>
    <property type="evidence" value="ECO:0007669"/>
    <property type="project" value="EnsemblFungi"/>
</dbReference>
<dbReference type="Gene3D" id="2.130.10.10">
    <property type="entry name" value="YVTN repeat-like/Quinoprotein amine dehydrogenase"/>
    <property type="match status" value="2"/>
</dbReference>
<evidence type="ECO:0000256" key="1">
    <source>
        <dbReference type="ARBA" id="ARBA00022574"/>
    </source>
</evidence>
<name>A0A0G2ETT2_PHACM</name>
<dbReference type="GO" id="GO:0030042">
    <property type="term" value="P:actin filament depolymerization"/>
    <property type="evidence" value="ECO:0007669"/>
    <property type="project" value="EnsemblFungi"/>
</dbReference>
<dbReference type="PROSITE" id="PS00678">
    <property type="entry name" value="WD_REPEATS_1"/>
    <property type="match status" value="1"/>
</dbReference>
<dbReference type="GO" id="GO:0003786">
    <property type="term" value="F:actin lateral binding"/>
    <property type="evidence" value="ECO:0007669"/>
    <property type="project" value="EnsemblFungi"/>
</dbReference>
<dbReference type="GO" id="GO:0030479">
    <property type="term" value="C:actin cortical patch"/>
    <property type="evidence" value="ECO:0007669"/>
    <property type="project" value="EnsemblFungi"/>
</dbReference>
<dbReference type="AlphaFoldDB" id="A0A0G2ETT2"/>
<gene>
    <name evidence="6" type="ORF">UCRPC4_g01825</name>
</gene>
<dbReference type="GO" id="GO:0005884">
    <property type="term" value="C:actin filament"/>
    <property type="evidence" value="ECO:0007669"/>
    <property type="project" value="EnsemblFungi"/>
</dbReference>
<dbReference type="InterPro" id="IPR019775">
    <property type="entry name" value="WD40_repeat_CS"/>
</dbReference>
<accession>A0A0G2ETT2</accession>
<comment type="similarity">
    <text evidence="3">Belongs to the WD repeat AIP1 family.</text>
</comment>
<dbReference type="PROSITE" id="PS50082">
    <property type="entry name" value="WD_REPEATS_2"/>
    <property type="match status" value="6"/>
</dbReference>
<dbReference type="FunFam" id="2.130.10.10:FF:000102">
    <property type="entry name" value="Actin-interacting protein 1"/>
    <property type="match status" value="1"/>
</dbReference>
<protein>
    <submittedName>
        <fullName evidence="6">Putative actin cortical patch</fullName>
    </submittedName>
</protein>
<sequence length="624" mass="65162">MSIINEAIFAASPTTTRGLPTHLSADSKGERIAYASNKSIFLRSIDDPSISYQYTAHTTQTTVARFAPSGFYVASGDVAGTVRVWDATGSGNTKGEYSIISGRINDIAWDGDSQRIIAVGDGRQRYGHCITADSGNTVGEITGHSAQLNAVSIRQQRPLRAATAGDDKTLGFYHGAPFKFNTSIRDKHSNYIYGTAFSPDGTLLVTVGADRKIWLYDGKTGEVKCEIADPSGGHKGSIFSVSWAKDSKKLVTASGDRTVKIWDVEAGKSTQTWALGEEGVVSIPDQQVGVVWPAGRADGLVISLSLSGDFNYFAEGTPKSTRTIAGHQKSITALATTDSTSTPTLYTGSYEGRVCSWDLSTGTASHLSGDGHSNNVSGLASSSSSSHPRIYSVAWDDSLRSIDINSGTFTGTSTKLPSQPTSITATSDGVVLVGHAHGTVVTVYDSDGGEIGDITLPERASPTSLAASGSVAAIGLSDSSVKLHTVSSSRAPKSLSTIEKASSSSAITALAFSADGSLLACGDSNGKISVFKISGSSTELVTNRWTGHTGKITSISWNQDATIALSGSLDTNLHAWSLKDPGKRVKLNNAHKEGVNAVAFIGDGKFVTAGADAAVKLWKVEGLA</sequence>
<dbReference type="PANTHER" id="PTHR19856">
    <property type="entry name" value="WD-REPEATCONTAINING PROTEIN WDR1"/>
    <property type="match status" value="1"/>
</dbReference>
<evidence type="ECO:0000313" key="6">
    <source>
        <dbReference type="EMBL" id="KKY25561.1"/>
    </source>
</evidence>
<dbReference type="InterPro" id="IPR015943">
    <property type="entry name" value="WD40/YVTN_repeat-like_dom_sf"/>
</dbReference>
<organism evidence="6 7">
    <name type="scientific">Phaeomoniella chlamydospora</name>
    <name type="common">Phaeoacremonium chlamydosporum</name>
    <dbReference type="NCBI Taxonomy" id="158046"/>
    <lineage>
        <taxon>Eukaryota</taxon>
        <taxon>Fungi</taxon>
        <taxon>Dikarya</taxon>
        <taxon>Ascomycota</taxon>
        <taxon>Pezizomycotina</taxon>
        <taxon>Eurotiomycetes</taxon>
        <taxon>Chaetothyriomycetidae</taxon>
        <taxon>Phaeomoniellales</taxon>
        <taxon>Phaeomoniellaceae</taxon>
        <taxon>Phaeomoniella</taxon>
    </lineage>
</organism>
<dbReference type="PRINTS" id="PR00320">
    <property type="entry name" value="GPROTEINBRPT"/>
</dbReference>
<reference evidence="6 7" key="2">
    <citation type="submission" date="2015-05" db="EMBL/GenBank/DDBJ databases">
        <authorList>
            <person name="Morales-Cruz A."/>
            <person name="Amrine K.C."/>
            <person name="Cantu D."/>
        </authorList>
    </citation>
    <scope>NUCLEOTIDE SEQUENCE [LARGE SCALE GENOMIC DNA]</scope>
    <source>
        <strain evidence="6">UCRPC4</strain>
    </source>
</reference>
<dbReference type="OrthoDB" id="2306at2759"/>
<dbReference type="PANTHER" id="PTHR19856:SF0">
    <property type="entry name" value="WD REPEAT-CONTAINING PROTEIN 1"/>
    <property type="match status" value="1"/>
</dbReference>
<dbReference type="Pfam" id="PF12894">
    <property type="entry name" value="ANAPC4_WD40"/>
    <property type="match status" value="1"/>
</dbReference>
<dbReference type="EMBL" id="LCWF01000041">
    <property type="protein sequence ID" value="KKY25561.1"/>
    <property type="molecule type" value="Genomic_DNA"/>
</dbReference>
<feature type="repeat" description="WD" evidence="4">
    <location>
        <begin position="545"/>
        <end position="579"/>
    </location>
</feature>
<dbReference type="SMART" id="SM00320">
    <property type="entry name" value="WD40"/>
    <property type="match status" value="9"/>
</dbReference>
<proteinExistence type="inferred from homology"/>
<dbReference type="Proteomes" id="UP000053317">
    <property type="component" value="Unassembled WGS sequence"/>
</dbReference>